<organism evidence="2 3">
    <name type="scientific">Penaeus vannamei</name>
    <name type="common">Whiteleg shrimp</name>
    <name type="synonym">Litopenaeus vannamei</name>
    <dbReference type="NCBI Taxonomy" id="6689"/>
    <lineage>
        <taxon>Eukaryota</taxon>
        <taxon>Metazoa</taxon>
        <taxon>Ecdysozoa</taxon>
        <taxon>Arthropoda</taxon>
        <taxon>Crustacea</taxon>
        <taxon>Multicrustacea</taxon>
        <taxon>Malacostraca</taxon>
        <taxon>Eumalacostraca</taxon>
        <taxon>Eucarida</taxon>
        <taxon>Decapoda</taxon>
        <taxon>Dendrobranchiata</taxon>
        <taxon>Penaeoidea</taxon>
        <taxon>Penaeidae</taxon>
        <taxon>Penaeus</taxon>
    </lineage>
</organism>
<dbReference type="Proteomes" id="UP000283509">
    <property type="component" value="Unassembled WGS sequence"/>
</dbReference>
<evidence type="ECO:0000256" key="1">
    <source>
        <dbReference type="SAM" id="MobiDB-lite"/>
    </source>
</evidence>
<reference evidence="2 3" key="1">
    <citation type="submission" date="2018-04" db="EMBL/GenBank/DDBJ databases">
        <authorList>
            <person name="Zhang X."/>
            <person name="Yuan J."/>
            <person name="Li F."/>
            <person name="Xiang J."/>
        </authorList>
    </citation>
    <scope>NUCLEOTIDE SEQUENCE [LARGE SCALE GENOMIC DNA]</scope>
    <source>
        <tissue evidence="2">Muscle</tissue>
    </source>
</reference>
<sequence>MTFLDLPVTTRPKNLLLPRKTLGEGEVSISRGDVWRKNASFVEVVEPIQRFCKPSLEKLRLRVFASQEELRDLRDKAEETHSTRSSTVCDALLPCHRTLAEISGMVLQNKPQFDSSHYPRSVQSYPRRAEGEIP</sequence>
<feature type="region of interest" description="Disordered" evidence="1">
    <location>
        <begin position="113"/>
        <end position="134"/>
    </location>
</feature>
<dbReference type="AlphaFoldDB" id="A0A3R7M5Z6"/>
<keyword evidence="3" id="KW-1185">Reference proteome</keyword>
<evidence type="ECO:0000313" key="3">
    <source>
        <dbReference type="Proteomes" id="UP000283509"/>
    </source>
</evidence>
<accession>A0A3R7M5Z6</accession>
<reference evidence="2 3" key="2">
    <citation type="submission" date="2019-01" db="EMBL/GenBank/DDBJ databases">
        <title>The decoding of complex shrimp genome reveals the adaptation for benthos swimmer, frequently molting mechanism and breeding impact on genome.</title>
        <authorList>
            <person name="Sun Y."/>
            <person name="Gao Y."/>
            <person name="Yu Y."/>
        </authorList>
    </citation>
    <scope>NUCLEOTIDE SEQUENCE [LARGE SCALE GENOMIC DNA]</scope>
    <source>
        <tissue evidence="2">Muscle</tissue>
    </source>
</reference>
<gene>
    <name evidence="2" type="ORF">C7M84_013850</name>
</gene>
<evidence type="ECO:0000313" key="2">
    <source>
        <dbReference type="EMBL" id="ROT68029.1"/>
    </source>
</evidence>
<dbReference type="EMBL" id="QCYY01002724">
    <property type="protein sequence ID" value="ROT68029.1"/>
    <property type="molecule type" value="Genomic_DNA"/>
</dbReference>
<proteinExistence type="predicted"/>
<comment type="caution">
    <text evidence="2">The sequence shown here is derived from an EMBL/GenBank/DDBJ whole genome shotgun (WGS) entry which is preliminary data.</text>
</comment>
<name>A0A3R7M5Z6_PENVA</name>
<protein>
    <submittedName>
        <fullName evidence="2">Uncharacterized protein</fullName>
    </submittedName>
</protein>